<dbReference type="InterPro" id="IPR029063">
    <property type="entry name" value="SAM-dependent_MTases_sf"/>
</dbReference>
<organism evidence="1 2">
    <name type="scientific">Candidatus Schekmanbacteria bacterium RIFCSPLOWO2_12_FULL_38_15</name>
    <dbReference type="NCBI Taxonomy" id="1817883"/>
    <lineage>
        <taxon>Bacteria</taxon>
        <taxon>Candidatus Schekmaniibacteriota</taxon>
    </lineage>
</organism>
<dbReference type="CDD" id="cd02440">
    <property type="entry name" value="AdoMet_MTases"/>
    <property type="match status" value="1"/>
</dbReference>
<accession>A0A1F7SJJ6</accession>
<evidence type="ECO:0000313" key="2">
    <source>
        <dbReference type="Proteomes" id="UP000178082"/>
    </source>
</evidence>
<dbReference type="Gene3D" id="3.40.50.150">
    <property type="entry name" value="Vaccinia Virus protein VP39"/>
    <property type="match status" value="1"/>
</dbReference>
<evidence type="ECO:0000313" key="1">
    <source>
        <dbReference type="EMBL" id="OGL53939.1"/>
    </source>
</evidence>
<dbReference type="Proteomes" id="UP000178082">
    <property type="component" value="Unassembled WGS sequence"/>
</dbReference>
<dbReference type="Pfam" id="PF13489">
    <property type="entry name" value="Methyltransf_23"/>
    <property type="match status" value="1"/>
</dbReference>
<comment type="caution">
    <text evidence="1">The sequence shown here is derived from an EMBL/GenBank/DDBJ whole genome shotgun (WGS) entry which is preliminary data.</text>
</comment>
<dbReference type="EMBL" id="MGDI01000019">
    <property type="protein sequence ID" value="OGL53939.1"/>
    <property type="molecule type" value="Genomic_DNA"/>
</dbReference>
<protein>
    <submittedName>
        <fullName evidence="1">Uncharacterized protein</fullName>
    </submittedName>
</protein>
<dbReference type="SUPFAM" id="SSF53335">
    <property type="entry name" value="S-adenosyl-L-methionine-dependent methyltransferases"/>
    <property type="match status" value="1"/>
</dbReference>
<gene>
    <name evidence="1" type="ORF">A3G31_00875</name>
</gene>
<dbReference type="STRING" id="1817883.A3G31_00875"/>
<sequence length="226" mass="25063">MSGRIANEPQNQIQFDTYYNKGGVVLGPYTSHIWRNDPRHLCFLLSRYKFCAKILAGKEEVLEVGCGDSLGTAIVLQTVGSVHGIDIEPLVIEDNVKRVEYGANCTYEVLDITTRPLKKKYDGAFALDVIEHIPPNLEQKFMTNISDSLKPDAIFIIGTPNINSQQYASSESAIGHINLKSGESLKKLMASFFENVFIFSMNDEVVHTGFFPMAHYLLAIGVGNKG</sequence>
<reference evidence="1 2" key="1">
    <citation type="journal article" date="2016" name="Nat. Commun.">
        <title>Thousands of microbial genomes shed light on interconnected biogeochemical processes in an aquifer system.</title>
        <authorList>
            <person name="Anantharaman K."/>
            <person name="Brown C.T."/>
            <person name="Hug L.A."/>
            <person name="Sharon I."/>
            <person name="Castelle C.J."/>
            <person name="Probst A.J."/>
            <person name="Thomas B.C."/>
            <person name="Singh A."/>
            <person name="Wilkins M.J."/>
            <person name="Karaoz U."/>
            <person name="Brodie E.L."/>
            <person name="Williams K.H."/>
            <person name="Hubbard S.S."/>
            <person name="Banfield J.F."/>
        </authorList>
    </citation>
    <scope>NUCLEOTIDE SEQUENCE [LARGE SCALE GENOMIC DNA]</scope>
</reference>
<proteinExistence type="predicted"/>
<name>A0A1F7SJJ6_9BACT</name>
<dbReference type="AlphaFoldDB" id="A0A1F7SJJ6"/>